<sequence>MVTCTRGWAEVKGTAKGRAREGEGEIHGDHGRKGSRRTRRSSSRRVGDVLFILKAQSFSFWPFRSLSLYLSLMRWDGL</sequence>
<feature type="compositionally biased region" description="Basic residues" evidence="1">
    <location>
        <begin position="33"/>
        <end position="43"/>
    </location>
</feature>
<comment type="caution">
    <text evidence="2">The sequence shown here is derived from an EMBL/GenBank/DDBJ whole genome shotgun (WGS) entry which is preliminary data.</text>
</comment>
<organism evidence="2 3">
    <name type="scientific">Phaseolus coccineus</name>
    <name type="common">Scarlet runner bean</name>
    <name type="synonym">Phaseolus multiflorus</name>
    <dbReference type="NCBI Taxonomy" id="3886"/>
    <lineage>
        <taxon>Eukaryota</taxon>
        <taxon>Viridiplantae</taxon>
        <taxon>Streptophyta</taxon>
        <taxon>Embryophyta</taxon>
        <taxon>Tracheophyta</taxon>
        <taxon>Spermatophyta</taxon>
        <taxon>Magnoliopsida</taxon>
        <taxon>eudicotyledons</taxon>
        <taxon>Gunneridae</taxon>
        <taxon>Pentapetalae</taxon>
        <taxon>rosids</taxon>
        <taxon>fabids</taxon>
        <taxon>Fabales</taxon>
        <taxon>Fabaceae</taxon>
        <taxon>Papilionoideae</taxon>
        <taxon>50 kb inversion clade</taxon>
        <taxon>NPAAA clade</taxon>
        <taxon>indigoferoid/millettioid clade</taxon>
        <taxon>Phaseoleae</taxon>
        <taxon>Phaseolus</taxon>
    </lineage>
</organism>
<proteinExistence type="predicted"/>
<name>A0AAN9RDG2_PHACN</name>
<reference evidence="2 3" key="1">
    <citation type="submission" date="2024-01" db="EMBL/GenBank/DDBJ databases">
        <title>The genomes of 5 underutilized Papilionoideae crops provide insights into root nodulation and disease resistanc.</title>
        <authorList>
            <person name="Jiang F."/>
        </authorList>
    </citation>
    <scope>NUCLEOTIDE SEQUENCE [LARGE SCALE GENOMIC DNA]</scope>
    <source>
        <strain evidence="2">JINMINGXINNONG_FW02</strain>
        <tissue evidence="2">Leaves</tissue>
    </source>
</reference>
<evidence type="ECO:0000256" key="1">
    <source>
        <dbReference type="SAM" id="MobiDB-lite"/>
    </source>
</evidence>
<accession>A0AAN9RDG2</accession>
<dbReference type="EMBL" id="JAYMYR010000004">
    <property type="protein sequence ID" value="KAK7367174.1"/>
    <property type="molecule type" value="Genomic_DNA"/>
</dbReference>
<evidence type="ECO:0000313" key="2">
    <source>
        <dbReference type="EMBL" id="KAK7367174.1"/>
    </source>
</evidence>
<protein>
    <submittedName>
        <fullName evidence="2">Uncharacterized protein</fullName>
    </submittedName>
</protein>
<dbReference type="AlphaFoldDB" id="A0AAN9RDG2"/>
<dbReference type="Proteomes" id="UP001374584">
    <property type="component" value="Unassembled WGS sequence"/>
</dbReference>
<gene>
    <name evidence="2" type="ORF">VNO80_09183</name>
</gene>
<feature type="region of interest" description="Disordered" evidence="1">
    <location>
        <begin position="13"/>
        <end position="44"/>
    </location>
</feature>
<evidence type="ECO:0000313" key="3">
    <source>
        <dbReference type="Proteomes" id="UP001374584"/>
    </source>
</evidence>
<feature type="compositionally biased region" description="Basic and acidic residues" evidence="1">
    <location>
        <begin position="18"/>
        <end position="32"/>
    </location>
</feature>
<keyword evidence="3" id="KW-1185">Reference proteome</keyword>